<comment type="caution">
    <text evidence="1">The sequence shown here is derived from an EMBL/GenBank/DDBJ whole genome shotgun (WGS) entry which is preliminary data.</text>
</comment>
<organism evidence="1 2">
    <name type="scientific">Enemella evansiae</name>
    <dbReference type="NCBI Taxonomy" id="2016499"/>
    <lineage>
        <taxon>Bacteria</taxon>
        <taxon>Bacillati</taxon>
        <taxon>Actinomycetota</taxon>
        <taxon>Actinomycetes</taxon>
        <taxon>Propionibacteriales</taxon>
        <taxon>Propionibacteriaceae</taxon>
        <taxon>Enemella</taxon>
    </lineage>
</organism>
<evidence type="ECO:0000313" key="2">
    <source>
        <dbReference type="Proteomes" id="UP000215896"/>
    </source>
</evidence>
<dbReference type="Pfam" id="PF17645">
    <property type="entry name" value="Amdase"/>
    <property type="match status" value="1"/>
</dbReference>
<reference evidence="1 2" key="1">
    <citation type="submission" date="2017-07" db="EMBL/GenBank/DDBJ databases">
        <title>Draft whole genome sequences of clinical Proprionibacteriaceae strains.</title>
        <authorList>
            <person name="Bernier A.-M."/>
            <person name="Bernard K."/>
            <person name="Domingo M.-C."/>
        </authorList>
    </citation>
    <scope>NUCLEOTIDE SEQUENCE [LARGE SCALE GENOMIC DNA]</scope>
    <source>
        <strain evidence="1 2">NML 030167</strain>
    </source>
</reference>
<dbReference type="InterPro" id="IPR026286">
    <property type="entry name" value="MaiA/AMDase"/>
</dbReference>
<dbReference type="PANTHER" id="PTHR40267:SF1">
    <property type="entry name" value="BLR3294 PROTEIN"/>
    <property type="match status" value="1"/>
</dbReference>
<dbReference type="OrthoDB" id="4537983at2"/>
<gene>
    <name evidence="1" type="ORF">CGZ94_19705</name>
</gene>
<keyword evidence="2" id="KW-1185">Reference proteome</keyword>
<name>A0A255FYK7_9ACTN</name>
<proteinExistence type="predicted"/>
<protein>
    <submittedName>
        <fullName evidence="1">Asp/Glu racemase</fullName>
    </submittedName>
</protein>
<dbReference type="InterPro" id="IPR053714">
    <property type="entry name" value="Iso_Racemase_Enz_sf"/>
</dbReference>
<evidence type="ECO:0000313" key="1">
    <source>
        <dbReference type="EMBL" id="OYO08735.1"/>
    </source>
</evidence>
<dbReference type="PANTHER" id="PTHR40267">
    <property type="entry name" value="BLR3294 PROTEIN"/>
    <property type="match status" value="1"/>
</dbReference>
<dbReference type="AlphaFoldDB" id="A0A255FYK7"/>
<dbReference type="Gene3D" id="3.40.50.12500">
    <property type="match status" value="1"/>
</dbReference>
<dbReference type="EMBL" id="NMVO01000018">
    <property type="protein sequence ID" value="OYO08735.1"/>
    <property type="molecule type" value="Genomic_DNA"/>
</dbReference>
<accession>A0A255FYK7</accession>
<dbReference type="Proteomes" id="UP000215896">
    <property type="component" value="Unassembled WGS sequence"/>
</dbReference>
<dbReference type="PIRSF" id="PIRSF015736">
    <property type="entry name" value="MI"/>
    <property type="match status" value="1"/>
</dbReference>
<sequence length="249" mass="26510">MHPDCVGAVELTGLGLAASVAMVAPYDFVLDRELWRWVPADTSVLLARTRHLTLTGGVAQAHAIADHTGLLELARSVSILHSPVVGYLCTSASFVDGPAGELKLRRLLRGAGFPAAVTTSGALVDALHALSVHRVAVATPYLGEVTRLLVDFLAAHGFRVTGSGQLEMGAEIWTTEAAALRALARRVVTPDTEALFLSCTNLPSYDQIEILEYELQIPVLSANQVTMWSCLRAAGRSAVGAGRLLREHP</sequence>